<dbReference type="Gene3D" id="3.40.50.880">
    <property type="match status" value="1"/>
</dbReference>
<dbReference type="InterPro" id="IPR018060">
    <property type="entry name" value="HTH_AraC"/>
</dbReference>
<dbReference type="AlphaFoldDB" id="A3ZXM3"/>
<evidence type="ECO:0000259" key="3">
    <source>
        <dbReference type="PROSITE" id="PS01124"/>
    </source>
</evidence>
<dbReference type="Gene3D" id="1.10.10.60">
    <property type="entry name" value="Homeodomain-like"/>
    <property type="match status" value="1"/>
</dbReference>
<dbReference type="Proteomes" id="UP000004358">
    <property type="component" value="Unassembled WGS sequence"/>
</dbReference>
<dbReference type="EMBL" id="AANZ01000018">
    <property type="protein sequence ID" value="EAQ78818.1"/>
    <property type="molecule type" value="Genomic_DNA"/>
</dbReference>
<dbReference type="SUPFAM" id="SSF52317">
    <property type="entry name" value="Class I glutamine amidotransferase-like"/>
    <property type="match status" value="1"/>
</dbReference>
<dbReference type="STRING" id="314230.DSM3645_29991"/>
<dbReference type="PANTHER" id="PTHR43130">
    <property type="entry name" value="ARAC-FAMILY TRANSCRIPTIONAL REGULATOR"/>
    <property type="match status" value="1"/>
</dbReference>
<dbReference type="InterPro" id="IPR052158">
    <property type="entry name" value="INH-QAR"/>
</dbReference>
<dbReference type="InterPro" id="IPR009057">
    <property type="entry name" value="Homeodomain-like_sf"/>
</dbReference>
<dbReference type="eggNOG" id="COG4977">
    <property type="taxonomic scope" value="Bacteria"/>
</dbReference>
<dbReference type="GO" id="GO:0003700">
    <property type="term" value="F:DNA-binding transcription factor activity"/>
    <property type="evidence" value="ECO:0007669"/>
    <property type="project" value="InterPro"/>
</dbReference>
<dbReference type="Pfam" id="PF12833">
    <property type="entry name" value="HTH_18"/>
    <property type="match status" value="1"/>
</dbReference>
<dbReference type="InterPro" id="IPR002818">
    <property type="entry name" value="DJ-1/PfpI"/>
</dbReference>
<protein>
    <submittedName>
        <fullName evidence="4">Putative AraC-family transcriptional regulator</fullName>
    </submittedName>
</protein>
<evidence type="ECO:0000313" key="4">
    <source>
        <dbReference type="EMBL" id="EAQ78818.1"/>
    </source>
</evidence>
<dbReference type="InterPro" id="IPR029062">
    <property type="entry name" value="Class_I_gatase-like"/>
</dbReference>
<dbReference type="SMART" id="SM00342">
    <property type="entry name" value="HTH_ARAC"/>
    <property type="match status" value="1"/>
</dbReference>
<proteinExistence type="predicted"/>
<feature type="domain" description="HTH araC/xylS-type" evidence="3">
    <location>
        <begin position="221"/>
        <end position="312"/>
    </location>
</feature>
<accession>A3ZXM3</accession>
<evidence type="ECO:0000256" key="1">
    <source>
        <dbReference type="ARBA" id="ARBA00023015"/>
    </source>
</evidence>
<keyword evidence="1" id="KW-0805">Transcription regulation</keyword>
<dbReference type="PANTHER" id="PTHR43130:SF3">
    <property type="entry name" value="HTH-TYPE TRANSCRIPTIONAL REGULATOR RV1931C"/>
    <property type="match status" value="1"/>
</dbReference>
<dbReference type="CDD" id="cd03137">
    <property type="entry name" value="GATase1_AraC_1"/>
    <property type="match status" value="1"/>
</dbReference>
<dbReference type="PROSITE" id="PS01124">
    <property type="entry name" value="HTH_ARAC_FAMILY_2"/>
    <property type="match status" value="1"/>
</dbReference>
<sequence length="312" mass="34375">MNHKDKRKVLIVAPPQVTLMDVTGPWEVFCRAEAMFPGTYDVAVVAAEPGARVSTKFGLDIRCEHSVHEFQGALDTVLVAGSQQGVDAAADPAFLAWLQDAAARTRRMGSVCTGVFYLAQAGLLAGRRVTSHWRYINQLKTQFPDLTVDPEPIFVADRDIYTSAGIAAGIDLALALVEQDCGHATSQQIAQDLVIFVQRHADQTQLSWSLAQRIADHDPIRQLQRWAPDNLQSLTTVEDMAAHVHMSPRNFSRLFKQQTGVSPGSYLRQLRAEAGERRMQQAPGKTKELAAELGFGCEKSLQRAIQQKGKKS</sequence>
<dbReference type="GO" id="GO:0043565">
    <property type="term" value="F:sequence-specific DNA binding"/>
    <property type="evidence" value="ECO:0007669"/>
    <property type="project" value="InterPro"/>
</dbReference>
<dbReference type="OrthoDB" id="6382410at2"/>
<reference evidence="4 5" key="1">
    <citation type="submission" date="2006-02" db="EMBL/GenBank/DDBJ databases">
        <authorList>
            <person name="Amann R."/>
            <person name="Ferriera S."/>
            <person name="Johnson J."/>
            <person name="Kravitz S."/>
            <person name="Halpern A."/>
            <person name="Remington K."/>
            <person name="Beeson K."/>
            <person name="Tran B."/>
            <person name="Rogers Y.-H."/>
            <person name="Friedman R."/>
            <person name="Venter J.C."/>
        </authorList>
    </citation>
    <scope>NUCLEOTIDE SEQUENCE [LARGE SCALE GENOMIC DNA]</scope>
    <source>
        <strain evidence="4 5">DSM 3645</strain>
    </source>
</reference>
<dbReference type="HOGENOM" id="CLU_000445_59_0_0"/>
<dbReference type="Pfam" id="PF01965">
    <property type="entry name" value="DJ-1_PfpI"/>
    <property type="match status" value="1"/>
</dbReference>
<comment type="caution">
    <text evidence="4">The sequence shown here is derived from an EMBL/GenBank/DDBJ whole genome shotgun (WGS) entry which is preliminary data.</text>
</comment>
<keyword evidence="2" id="KW-0804">Transcription</keyword>
<gene>
    <name evidence="4" type="ORF">DSM3645_29991</name>
</gene>
<evidence type="ECO:0000256" key="2">
    <source>
        <dbReference type="ARBA" id="ARBA00023163"/>
    </source>
</evidence>
<organism evidence="4 5">
    <name type="scientific">Blastopirellula marina DSM 3645</name>
    <dbReference type="NCBI Taxonomy" id="314230"/>
    <lineage>
        <taxon>Bacteria</taxon>
        <taxon>Pseudomonadati</taxon>
        <taxon>Planctomycetota</taxon>
        <taxon>Planctomycetia</taxon>
        <taxon>Pirellulales</taxon>
        <taxon>Pirellulaceae</taxon>
        <taxon>Blastopirellula</taxon>
    </lineage>
</organism>
<dbReference type="RefSeq" id="WP_002653846.1">
    <property type="nucleotide sequence ID" value="NZ_CH672376.1"/>
</dbReference>
<name>A3ZXM3_9BACT</name>
<dbReference type="SUPFAM" id="SSF46689">
    <property type="entry name" value="Homeodomain-like"/>
    <property type="match status" value="1"/>
</dbReference>
<evidence type="ECO:0000313" key="5">
    <source>
        <dbReference type="Proteomes" id="UP000004358"/>
    </source>
</evidence>